<dbReference type="InterPro" id="IPR036291">
    <property type="entry name" value="NAD(P)-bd_dom_sf"/>
</dbReference>
<keyword evidence="8" id="KW-1185">Reference proteome</keyword>
<keyword evidence="3" id="KW-0057">Aromatic amino acid biosynthesis</keyword>
<evidence type="ECO:0000259" key="5">
    <source>
        <dbReference type="Pfam" id="PF01488"/>
    </source>
</evidence>
<organism evidence="7 8">
    <name type="scientific">Macrococcus carouselicus</name>
    <dbReference type="NCBI Taxonomy" id="69969"/>
    <lineage>
        <taxon>Bacteria</taxon>
        <taxon>Bacillati</taxon>
        <taxon>Bacillota</taxon>
        <taxon>Bacilli</taxon>
        <taxon>Bacillales</taxon>
        <taxon>Staphylococcaceae</taxon>
        <taxon>Macrococcus</taxon>
    </lineage>
</organism>
<keyword evidence="3" id="KW-0028">Amino-acid biosynthesis</keyword>
<dbReference type="Gene3D" id="3.40.50.720">
    <property type="entry name" value="NAD(P)-binding Rossmann-like Domain"/>
    <property type="match status" value="1"/>
</dbReference>
<dbReference type="SUPFAM" id="SSF53223">
    <property type="entry name" value="Aminoacid dehydrogenase-like, N-terminal domain"/>
    <property type="match status" value="1"/>
</dbReference>
<dbReference type="InterPro" id="IPR022893">
    <property type="entry name" value="Shikimate_DH_fam"/>
</dbReference>
<comment type="catalytic activity">
    <reaction evidence="4">
        <text>shikimate + NADP(+) = 3-dehydroshikimate + NADPH + H(+)</text>
        <dbReference type="Rhea" id="RHEA:17737"/>
        <dbReference type="ChEBI" id="CHEBI:15378"/>
        <dbReference type="ChEBI" id="CHEBI:16630"/>
        <dbReference type="ChEBI" id="CHEBI:36208"/>
        <dbReference type="ChEBI" id="CHEBI:57783"/>
        <dbReference type="ChEBI" id="CHEBI:58349"/>
        <dbReference type="EC" id="1.1.1.25"/>
    </reaction>
</comment>
<dbReference type="GO" id="GO:0009423">
    <property type="term" value="P:chorismate biosynthetic process"/>
    <property type="evidence" value="ECO:0007669"/>
    <property type="project" value="TreeGrafter"/>
</dbReference>
<dbReference type="GO" id="GO:0004764">
    <property type="term" value="F:shikimate 3-dehydrogenase (NADP+) activity"/>
    <property type="evidence" value="ECO:0007669"/>
    <property type="project" value="UniProtKB-EC"/>
</dbReference>
<dbReference type="GO" id="GO:0005829">
    <property type="term" value="C:cytosol"/>
    <property type="evidence" value="ECO:0007669"/>
    <property type="project" value="TreeGrafter"/>
</dbReference>
<dbReference type="GO" id="GO:0019632">
    <property type="term" value="P:shikimate metabolic process"/>
    <property type="evidence" value="ECO:0007669"/>
    <property type="project" value="TreeGrafter"/>
</dbReference>
<dbReference type="InterPro" id="IPR046346">
    <property type="entry name" value="Aminoacid_DH-like_N_sf"/>
</dbReference>
<feature type="domain" description="Shikimate dehydrogenase substrate binding N-terminal" evidence="6">
    <location>
        <begin position="6"/>
        <end position="89"/>
    </location>
</feature>
<evidence type="ECO:0000256" key="1">
    <source>
        <dbReference type="ARBA" id="ARBA00004871"/>
    </source>
</evidence>
<dbReference type="RefSeq" id="WP_133418350.1">
    <property type="nucleotide sequence ID" value="NZ_SCWD01000006.1"/>
</dbReference>
<evidence type="ECO:0000313" key="8">
    <source>
        <dbReference type="Proteomes" id="UP000295280"/>
    </source>
</evidence>
<dbReference type="OrthoDB" id="9792692at2"/>
<evidence type="ECO:0000259" key="6">
    <source>
        <dbReference type="Pfam" id="PF08501"/>
    </source>
</evidence>
<dbReference type="Proteomes" id="UP000295280">
    <property type="component" value="Unassembled WGS sequence"/>
</dbReference>
<evidence type="ECO:0000256" key="3">
    <source>
        <dbReference type="ARBA" id="ARBA00023141"/>
    </source>
</evidence>
<dbReference type="AlphaFoldDB" id="A0A9Q8CK76"/>
<dbReference type="CDD" id="cd01065">
    <property type="entry name" value="NAD_bind_Shikimate_DH"/>
    <property type="match status" value="1"/>
</dbReference>
<dbReference type="PANTHER" id="PTHR21089:SF1">
    <property type="entry name" value="BIFUNCTIONAL 3-DEHYDROQUINATE DEHYDRATASE_SHIKIMATE DEHYDROGENASE, CHLOROPLASTIC"/>
    <property type="match status" value="1"/>
</dbReference>
<evidence type="ECO:0000256" key="4">
    <source>
        <dbReference type="ARBA" id="ARBA00049442"/>
    </source>
</evidence>
<dbReference type="Pfam" id="PF01488">
    <property type="entry name" value="Shikimate_DH"/>
    <property type="match status" value="1"/>
</dbReference>
<dbReference type="Gene3D" id="3.40.50.10860">
    <property type="entry name" value="Leucine Dehydrogenase, chain A, domain 1"/>
    <property type="match status" value="1"/>
</dbReference>
<accession>A0A9Q8CK76</accession>
<gene>
    <name evidence="7" type="ORF">ERX40_09975</name>
</gene>
<dbReference type="InterPro" id="IPR013708">
    <property type="entry name" value="Shikimate_DH-bd_N"/>
</dbReference>
<comment type="pathway">
    <text evidence="1">Metabolic intermediate biosynthesis; chorismate biosynthesis; chorismate from D-erythrose 4-phosphate and phosphoenolpyruvate: step 4/7.</text>
</comment>
<name>A0A9Q8CK76_9STAP</name>
<dbReference type="GO" id="GO:0009073">
    <property type="term" value="P:aromatic amino acid family biosynthetic process"/>
    <property type="evidence" value="ECO:0007669"/>
    <property type="project" value="UniProtKB-KW"/>
</dbReference>
<protein>
    <recommendedName>
        <fullName evidence="2">shikimate dehydrogenase (NADP(+))</fullName>
        <ecNumber evidence="2">1.1.1.25</ecNumber>
    </recommendedName>
</protein>
<feature type="domain" description="Quinate/shikimate 5-dehydrogenase/glutamyl-tRNA reductase" evidence="5">
    <location>
        <begin position="114"/>
        <end position="191"/>
    </location>
</feature>
<dbReference type="PANTHER" id="PTHR21089">
    <property type="entry name" value="SHIKIMATE DEHYDROGENASE"/>
    <property type="match status" value="1"/>
</dbReference>
<dbReference type="GO" id="GO:0050661">
    <property type="term" value="F:NADP binding"/>
    <property type="evidence" value="ECO:0007669"/>
    <property type="project" value="TreeGrafter"/>
</dbReference>
<evidence type="ECO:0000313" key="7">
    <source>
        <dbReference type="EMBL" id="TDL95502.1"/>
    </source>
</evidence>
<evidence type="ECO:0000256" key="2">
    <source>
        <dbReference type="ARBA" id="ARBA00012962"/>
    </source>
</evidence>
<reference evidence="7 8" key="1">
    <citation type="submission" date="2019-01" db="EMBL/GenBank/DDBJ databases">
        <title>Draft genome sequences of the type strains of six Macrococcus species.</title>
        <authorList>
            <person name="Mazhar S."/>
            <person name="Altermann E."/>
            <person name="Hill C."/>
            <person name="Mcauliffe O."/>
        </authorList>
    </citation>
    <scope>NUCLEOTIDE SEQUENCE [LARGE SCALE GENOMIC DNA]</scope>
    <source>
        <strain evidence="7 8">ATCC 51828</strain>
    </source>
</reference>
<dbReference type="EC" id="1.1.1.25" evidence="2"/>
<comment type="caution">
    <text evidence="7">The sequence shown here is derived from an EMBL/GenBank/DDBJ whole genome shotgun (WGS) entry which is preliminary data.</text>
</comment>
<dbReference type="InterPro" id="IPR006151">
    <property type="entry name" value="Shikm_DH/Glu-tRNA_Rdtase"/>
</dbReference>
<dbReference type="Pfam" id="PF08501">
    <property type="entry name" value="Shikimate_dh_N"/>
    <property type="match status" value="1"/>
</dbReference>
<sequence>MINTALIGNPTDHSISDILFKEMYKLVDDTIYNHEKINILDDELKKKIDSFKNSSYSGLNVTLPHKMKIIKYLDEIQEEVAAIDAVNTIDIRDEKLIGYNTDWIGIYKPLAKLNVSGYRVCILGTGGASRAAIYAVKKLTEDITVIYREFKSINTINLINKYKNSNINFEDYKNIVNRINSSDIIINTTSAGMIGKDEAPFDLEIIRDLDLKDKIFFDAVFNPIETPLYKIFDERGAHCIDGLWMMIYQAQRALSIWIDKDIYVGETDFKALHELLVGRIEKCN</sequence>
<dbReference type="EMBL" id="SCWD01000006">
    <property type="protein sequence ID" value="TDL95502.1"/>
    <property type="molecule type" value="Genomic_DNA"/>
</dbReference>
<dbReference type="SUPFAM" id="SSF51735">
    <property type="entry name" value="NAD(P)-binding Rossmann-fold domains"/>
    <property type="match status" value="1"/>
</dbReference>
<proteinExistence type="predicted"/>